<organism evidence="2 3">
    <name type="scientific">Petrolisthes cinctipes</name>
    <name type="common">Flat porcelain crab</name>
    <dbReference type="NCBI Taxonomy" id="88211"/>
    <lineage>
        <taxon>Eukaryota</taxon>
        <taxon>Metazoa</taxon>
        <taxon>Ecdysozoa</taxon>
        <taxon>Arthropoda</taxon>
        <taxon>Crustacea</taxon>
        <taxon>Multicrustacea</taxon>
        <taxon>Malacostraca</taxon>
        <taxon>Eumalacostraca</taxon>
        <taxon>Eucarida</taxon>
        <taxon>Decapoda</taxon>
        <taxon>Pleocyemata</taxon>
        <taxon>Anomura</taxon>
        <taxon>Galatheoidea</taxon>
        <taxon>Porcellanidae</taxon>
        <taxon>Petrolisthes</taxon>
    </lineage>
</organism>
<dbReference type="Proteomes" id="UP001286313">
    <property type="component" value="Unassembled WGS sequence"/>
</dbReference>
<feature type="compositionally biased region" description="Pro residues" evidence="1">
    <location>
        <begin position="222"/>
        <end position="231"/>
    </location>
</feature>
<feature type="compositionally biased region" description="Pro residues" evidence="1">
    <location>
        <begin position="277"/>
        <end position="286"/>
    </location>
</feature>
<dbReference type="PANTHER" id="PTHR48125">
    <property type="entry name" value="LP07818P1"/>
    <property type="match status" value="1"/>
</dbReference>
<evidence type="ECO:0000256" key="1">
    <source>
        <dbReference type="SAM" id="MobiDB-lite"/>
    </source>
</evidence>
<dbReference type="PANTHER" id="PTHR48125:SF12">
    <property type="entry name" value="AT HOOK TRANSCRIPTION FACTOR FAMILY-RELATED"/>
    <property type="match status" value="1"/>
</dbReference>
<feature type="compositionally biased region" description="Polar residues" evidence="1">
    <location>
        <begin position="108"/>
        <end position="119"/>
    </location>
</feature>
<dbReference type="EMBL" id="JAWQEG010003380">
    <property type="protein sequence ID" value="KAK3866532.1"/>
    <property type="molecule type" value="Genomic_DNA"/>
</dbReference>
<feature type="region of interest" description="Disordered" evidence="1">
    <location>
        <begin position="22"/>
        <end position="50"/>
    </location>
</feature>
<feature type="region of interest" description="Disordered" evidence="1">
    <location>
        <begin position="594"/>
        <end position="703"/>
    </location>
</feature>
<evidence type="ECO:0000313" key="3">
    <source>
        <dbReference type="Proteomes" id="UP001286313"/>
    </source>
</evidence>
<protein>
    <submittedName>
        <fullName evidence="2">Uncharacterized protein</fullName>
    </submittedName>
</protein>
<feature type="compositionally biased region" description="Polar residues" evidence="1">
    <location>
        <begin position="22"/>
        <end position="32"/>
    </location>
</feature>
<accession>A0AAE1F3E4</accession>
<feature type="region of interest" description="Disordered" evidence="1">
    <location>
        <begin position="183"/>
        <end position="306"/>
    </location>
</feature>
<comment type="caution">
    <text evidence="2">The sequence shown here is derived from an EMBL/GenBank/DDBJ whole genome shotgun (WGS) entry which is preliminary data.</text>
</comment>
<feature type="compositionally biased region" description="Polar residues" evidence="1">
    <location>
        <begin position="671"/>
        <end position="703"/>
    </location>
</feature>
<sequence>MNFFSSEEDANRLLNLAHYVPSSPQAHSSTDPLSQLTSSSQDESSLQPHYIEQQSSLAALPSTSLQGPNSEANTITMKVSESATQADTLRQAVASILSHPSPKPLAEEQTSTPRRNGSSSRKRPRSHTTYEENSTTLAPAKKQRQDATLNDISSLLLQFSQRFDKLESDMAIVKGSNSQLLQDREKGRSILPFSSSYSSPSENEEDDLPPVAQSASSLPSAQPSPSPPPFSPATYSAARSLSPSPIYLPTPILNPSQGSSEERCLPASPSAIQHPAPVSPVPPQPQPQTAAPAAIPAEPDSPPDPTAITYYATPGASFIFQNESEILLFFGRSWLRKFVCVDYNQRAFNPHERGKNHPQLSSDGLLPHSEDFQLSFEKARLDKVSPEVFTKETESSTLKRTIKALKSDSLNGLPKLSSFTELSFPNDPLFQLLTAPPAVTHEAVCDLPLSSTYYKTPSVESLAPHHLLKKDTLKHLSNHTCLHVAYQSAEFFLEKHADLLTKDAREDFTALANWLLHTEQGFARDVHENLKELTFWQLRLKNEAISHQFNTSLKRSLLYKEPLSAKHLFHSEAAAMVESLPRTQLVYADKLQQPQPAAVPSTSGTLKNPPKVQQKAARSLQEPFRSQPPSRRQGYGPSQFNSRGNSHASTLSSRPSHPYYRNRGSYGGKATRNQQQDTSDPTSCIRTQPRKPTSNFSKGSSSF</sequence>
<proteinExistence type="predicted"/>
<feature type="compositionally biased region" description="Low complexity" evidence="1">
    <location>
        <begin position="209"/>
        <end position="221"/>
    </location>
</feature>
<feature type="compositionally biased region" description="Polar residues" evidence="1">
    <location>
        <begin position="594"/>
        <end position="606"/>
    </location>
</feature>
<name>A0AAE1F3E4_PETCI</name>
<dbReference type="AlphaFoldDB" id="A0AAE1F3E4"/>
<feature type="compositionally biased region" description="Polar residues" evidence="1">
    <location>
        <begin position="636"/>
        <end position="655"/>
    </location>
</feature>
<evidence type="ECO:0000313" key="2">
    <source>
        <dbReference type="EMBL" id="KAK3866532.1"/>
    </source>
</evidence>
<keyword evidence="3" id="KW-1185">Reference proteome</keyword>
<reference evidence="2" key="1">
    <citation type="submission" date="2023-10" db="EMBL/GenBank/DDBJ databases">
        <title>Genome assemblies of two species of porcelain crab, Petrolisthes cinctipes and Petrolisthes manimaculis (Anomura: Porcellanidae).</title>
        <authorList>
            <person name="Angst P."/>
        </authorList>
    </citation>
    <scope>NUCLEOTIDE SEQUENCE</scope>
    <source>
        <strain evidence="2">PB745_01</strain>
        <tissue evidence="2">Gill</tissue>
    </source>
</reference>
<feature type="compositionally biased region" description="Low complexity" evidence="1">
    <location>
        <begin position="287"/>
        <end position="298"/>
    </location>
</feature>
<feature type="compositionally biased region" description="Low complexity" evidence="1">
    <location>
        <begin position="33"/>
        <end position="47"/>
    </location>
</feature>
<feature type="region of interest" description="Disordered" evidence="1">
    <location>
        <begin position="96"/>
        <end position="145"/>
    </location>
</feature>
<gene>
    <name evidence="2" type="ORF">Pcinc_027945</name>
</gene>